<reference evidence="5 6" key="1">
    <citation type="submission" date="2016-09" db="EMBL/GenBank/DDBJ databases">
        <title>Complete genome sequence of microbes from the polar regions.</title>
        <authorList>
            <person name="Liao L."/>
            <person name="Chen B."/>
        </authorList>
    </citation>
    <scope>NUCLEOTIDE SEQUENCE [LARGE SCALE GENOMIC DNA]</scope>
    <source>
        <strain evidence="5 6">ZS314</strain>
    </source>
</reference>
<evidence type="ECO:0000256" key="3">
    <source>
        <dbReference type="SAM" id="Phobius"/>
    </source>
</evidence>
<name>A0A7L5AEM3_9MICO</name>
<dbReference type="OrthoDB" id="72963at2"/>
<dbReference type="InterPro" id="IPR052069">
    <property type="entry name" value="Ca-reg_mRNA-binding_domain"/>
</dbReference>
<dbReference type="Pfam" id="PF06961">
    <property type="entry name" value="DUF1294"/>
    <property type="match status" value="1"/>
</dbReference>
<dbReference type="PANTHER" id="PTHR12962:SF1">
    <property type="entry name" value="COLD SHOCK DOMAIN-CONTAINING PROTEIN CG9705"/>
    <property type="match status" value="1"/>
</dbReference>
<dbReference type="Pfam" id="PF00313">
    <property type="entry name" value="CSD"/>
    <property type="match status" value="1"/>
</dbReference>
<feature type="domain" description="CSD" evidence="4">
    <location>
        <begin position="7"/>
        <end position="72"/>
    </location>
</feature>
<proteinExistence type="predicted"/>
<dbReference type="KEGG" id="mant:BHD05_03500"/>
<dbReference type="PROSITE" id="PS00352">
    <property type="entry name" value="CSD_1"/>
    <property type="match status" value="1"/>
</dbReference>
<dbReference type="InterPro" id="IPR002059">
    <property type="entry name" value="CSP_DNA-bd"/>
</dbReference>
<evidence type="ECO:0000313" key="6">
    <source>
        <dbReference type="Proteomes" id="UP000464507"/>
    </source>
</evidence>
<feature type="transmembrane region" description="Helical" evidence="3">
    <location>
        <begin position="87"/>
        <end position="108"/>
    </location>
</feature>
<dbReference type="SUPFAM" id="SSF50249">
    <property type="entry name" value="Nucleic acid-binding proteins"/>
    <property type="match status" value="1"/>
</dbReference>
<comment type="subcellular location">
    <subcellularLocation>
        <location evidence="2">Cytoplasm</location>
    </subcellularLocation>
</comment>
<dbReference type="EMBL" id="CP017146">
    <property type="protein sequence ID" value="QHO68843.1"/>
    <property type="molecule type" value="Genomic_DNA"/>
</dbReference>
<dbReference type="InterPro" id="IPR012340">
    <property type="entry name" value="NA-bd_OB-fold"/>
</dbReference>
<dbReference type="GO" id="GO:0003730">
    <property type="term" value="F:mRNA 3'-UTR binding"/>
    <property type="evidence" value="ECO:0007669"/>
    <property type="project" value="TreeGrafter"/>
</dbReference>
<dbReference type="AlphaFoldDB" id="A0A7L5AEM3"/>
<evidence type="ECO:0000259" key="4">
    <source>
        <dbReference type="PROSITE" id="PS51857"/>
    </source>
</evidence>
<evidence type="ECO:0000313" key="5">
    <source>
        <dbReference type="EMBL" id="QHO68843.1"/>
    </source>
</evidence>
<accession>A0A7L5AEM3</accession>
<dbReference type="PANTHER" id="PTHR12962">
    <property type="entry name" value="CALCIUM-REGULATED HEAT STABLE PROTEIN CRHSP-24-RELATED"/>
    <property type="match status" value="1"/>
</dbReference>
<evidence type="ECO:0000256" key="1">
    <source>
        <dbReference type="ARBA" id="ARBA00022553"/>
    </source>
</evidence>
<dbReference type="InterPro" id="IPR010718">
    <property type="entry name" value="DUF1294"/>
</dbReference>
<evidence type="ECO:0000256" key="2">
    <source>
        <dbReference type="RuleBase" id="RU000408"/>
    </source>
</evidence>
<feature type="transmembrane region" description="Helical" evidence="3">
    <location>
        <begin position="114"/>
        <end position="134"/>
    </location>
</feature>
<keyword evidence="3" id="KW-1133">Transmembrane helix</keyword>
<protein>
    <recommendedName>
        <fullName evidence="4">CSD domain-containing protein</fullName>
    </recommendedName>
</protein>
<gene>
    <name evidence="5" type="ORF">BHD05_03500</name>
</gene>
<organism evidence="5 6">
    <name type="scientific">Marisediminicola antarctica</name>
    <dbReference type="NCBI Taxonomy" id="674079"/>
    <lineage>
        <taxon>Bacteria</taxon>
        <taxon>Bacillati</taxon>
        <taxon>Actinomycetota</taxon>
        <taxon>Actinomycetes</taxon>
        <taxon>Micrococcales</taxon>
        <taxon>Microbacteriaceae</taxon>
        <taxon>Marisediminicola</taxon>
    </lineage>
</organism>
<keyword evidence="3" id="KW-0472">Membrane</keyword>
<keyword evidence="6" id="KW-1185">Reference proteome</keyword>
<keyword evidence="1" id="KW-0597">Phosphoprotein</keyword>
<dbReference type="Gene3D" id="2.40.50.140">
    <property type="entry name" value="Nucleic acid-binding proteins"/>
    <property type="match status" value="1"/>
</dbReference>
<keyword evidence="3" id="KW-0812">Transmembrane</keyword>
<dbReference type="RefSeq" id="WP_161885206.1">
    <property type="nucleotide sequence ID" value="NZ_CP017146.1"/>
</dbReference>
<dbReference type="SMART" id="SM00357">
    <property type="entry name" value="CSP"/>
    <property type="match status" value="1"/>
</dbReference>
<dbReference type="GO" id="GO:0043488">
    <property type="term" value="P:regulation of mRNA stability"/>
    <property type="evidence" value="ECO:0007669"/>
    <property type="project" value="TreeGrafter"/>
</dbReference>
<dbReference type="GO" id="GO:0005737">
    <property type="term" value="C:cytoplasm"/>
    <property type="evidence" value="ECO:0007669"/>
    <property type="project" value="UniProtKB-SubCell"/>
</dbReference>
<feature type="transmembrane region" description="Helical" evidence="3">
    <location>
        <begin position="178"/>
        <end position="198"/>
    </location>
</feature>
<dbReference type="PROSITE" id="PS51857">
    <property type="entry name" value="CSD_2"/>
    <property type="match status" value="1"/>
</dbReference>
<dbReference type="CDD" id="cd04458">
    <property type="entry name" value="CSP_CDS"/>
    <property type="match status" value="1"/>
</dbReference>
<dbReference type="InterPro" id="IPR011129">
    <property type="entry name" value="CSD"/>
</dbReference>
<dbReference type="Proteomes" id="UP000464507">
    <property type="component" value="Chromosome"/>
</dbReference>
<dbReference type="InterPro" id="IPR019844">
    <property type="entry name" value="CSD_CS"/>
</dbReference>
<sequence length="213" mass="22789">MAPGAERMDGTLVSWKDSRGFGFIAPANGGDDVFVHISEFVDASRRPLSGESFTFEVGATPEGKIRARRVLAIGATLDDTPTPAKRALNLGLAGYLAVAAFAVLFALIATERDLPVWTIGLYVGTSILTFLVYADDKSAAASGRWRTPEGSLLALGLVGGWPGAVIAQRMLRHKTRKMSFQLAFWGTVALNITAFVAFSSPEFLDLVARLSQP</sequence>